<organism evidence="1 2">
    <name type="scientific">Tunturiibacter lichenicola</name>
    <dbReference type="NCBI Taxonomy" id="2051959"/>
    <lineage>
        <taxon>Bacteria</taxon>
        <taxon>Pseudomonadati</taxon>
        <taxon>Acidobacteriota</taxon>
        <taxon>Terriglobia</taxon>
        <taxon>Terriglobales</taxon>
        <taxon>Acidobacteriaceae</taxon>
        <taxon>Tunturiibacter</taxon>
    </lineage>
</organism>
<accession>A0A7W8JCR6</accession>
<dbReference type="EMBL" id="JACHDZ010000006">
    <property type="protein sequence ID" value="MBB5345636.1"/>
    <property type="molecule type" value="Genomic_DNA"/>
</dbReference>
<name>A0A7W8JCR6_9BACT</name>
<dbReference type="AlphaFoldDB" id="A0A7W8JCR6"/>
<protein>
    <recommendedName>
        <fullName evidence="3">Ferritin-like domain-containing protein</fullName>
    </recommendedName>
</protein>
<dbReference type="Proteomes" id="UP000569092">
    <property type="component" value="Unassembled WGS sequence"/>
</dbReference>
<sequence>MTNLENLIGKSANRRAFLKTGITAAGAATIGAGLSGSGRSAFGEDRDRDRDDITKGDIAILRFLNVIEQIETDLWIQYSELGGTQDNEVSGVNGGNPLYTAALSILDGDMAQYIHDNTDDEISHVAFLKAYLESKGAEAVDLSPFATIPGSTATGSTGKRRLTNLTQLTVDTSFWSRYRSITNPDVDENSPFLQAVPSLNVGRHTAIPRTDADTAGSFLSSDNTKSITPHLQAIAFTAGFHFAFIEAGGTSLYPTLAQKVHNAEVLRVLLSIGPAETMHFQTWQDKAGNALPLTDVDNGPGGTGATVTFTTLSAAQGETDPESLKGDTLQANLIMPEPTHFLSKKFPPVSIIRPTSTKNSGAVAAVHAFINDGLFIGQKNPEFLRLLFELAEEADEARRGF</sequence>
<dbReference type="InterPro" id="IPR006311">
    <property type="entry name" value="TAT_signal"/>
</dbReference>
<evidence type="ECO:0000313" key="1">
    <source>
        <dbReference type="EMBL" id="MBB5345636.1"/>
    </source>
</evidence>
<proteinExistence type="predicted"/>
<evidence type="ECO:0008006" key="3">
    <source>
        <dbReference type="Google" id="ProtNLM"/>
    </source>
</evidence>
<gene>
    <name evidence="1" type="ORF">HDF10_003630</name>
</gene>
<reference evidence="1 2" key="1">
    <citation type="submission" date="2020-08" db="EMBL/GenBank/DDBJ databases">
        <title>Genomic Encyclopedia of Type Strains, Phase IV (KMG-V): Genome sequencing to study the core and pangenomes of soil and plant-associated prokaryotes.</title>
        <authorList>
            <person name="Whitman W."/>
        </authorList>
    </citation>
    <scope>NUCLEOTIDE SEQUENCE [LARGE SCALE GENOMIC DNA]</scope>
    <source>
        <strain evidence="1 2">M8US30</strain>
    </source>
</reference>
<dbReference type="PROSITE" id="PS51318">
    <property type="entry name" value="TAT"/>
    <property type="match status" value="1"/>
</dbReference>
<evidence type="ECO:0000313" key="2">
    <source>
        <dbReference type="Proteomes" id="UP000569092"/>
    </source>
</evidence>
<comment type="caution">
    <text evidence="1">The sequence shown here is derived from an EMBL/GenBank/DDBJ whole genome shotgun (WGS) entry which is preliminary data.</text>
</comment>